<proteinExistence type="predicted"/>
<sequence>MMNRLRQRPRQAAQPGGPFMLAIGLAVGQAIGQALMQVASEFVRGSISA</sequence>
<dbReference type="AlphaFoldDB" id="A0A6J5EYQ9"/>
<accession>A0A6J5EYQ9</accession>
<reference evidence="1 2" key="1">
    <citation type="submission" date="2020-04" db="EMBL/GenBank/DDBJ databases">
        <authorList>
            <person name="De Canck E."/>
        </authorList>
    </citation>
    <scope>NUCLEOTIDE SEQUENCE [LARGE SCALE GENOMIC DNA]</scope>
    <source>
        <strain evidence="1 2">LMG 29739</strain>
    </source>
</reference>
<evidence type="ECO:0000313" key="1">
    <source>
        <dbReference type="EMBL" id="CAB3771740.1"/>
    </source>
</evidence>
<keyword evidence="2" id="KW-1185">Reference proteome</keyword>
<dbReference type="EMBL" id="CADIKF010000084">
    <property type="protein sequence ID" value="CAB3771740.1"/>
    <property type="molecule type" value="Genomic_DNA"/>
</dbReference>
<name>A0A6J5EYQ9_9BURK</name>
<protein>
    <submittedName>
        <fullName evidence="1">Uncharacterized protein</fullName>
    </submittedName>
</protein>
<dbReference type="Proteomes" id="UP000494329">
    <property type="component" value="Unassembled WGS sequence"/>
</dbReference>
<organism evidence="1 2">
    <name type="scientific">Paraburkholderia solisilvae</name>
    <dbReference type="NCBI Taxonomy" id="624376"/>
    <lineage>
        <taxon>Bacteria</taxon>
        <taxon>Pseudomonadati</taxon>
        <taxon>Pseudomonadota</taxon>
        <taxon>Betaproteobacteria</taxon>
        <taxon>Burkholderiales</taxon>
        <taxon>Burkholderiaceae</taxon>
        <taxon>Paraburkholderia</taxon>
    </lineage>
</organism>
<evidence type="ECO:0000313" key="2">
    <source>
        <dbReference type="Proteomes" id="UP000494329"/>
    </source>
</evidence>
<gene>
    <name evidence="1" type="ORF">LMG29739_06103</name>
</gene>